<sequence>MGINSLDFDATVAHVLLKNSNNHIKCGTQKESTASKWKKNWVAFMDNMLQMKIINLDSRDLYVPTGIQKLVIDTKAHQQCLQNLTTNEKLIYDVPVQFFENIDVIAAGGVEIHKLRTSEIARKKPISDPIIEEYKFIAYRDRKETSLREILTLSMHITLENLPIIKVKTIELIEDKDHILAEKLVSPLLLNILGNLPLMEANVNVFTSRGKFDNIPEGVIVSETNMIETSETASFGVGYGLLSNGGKNSLKKLLQSTKDNGFILSREKKNTSLDLSVLQEFQLRIVLEKRTSEEFWILLKKTNKIAENTMIINVNSNEFSWLEKVQTILASTEGHNINETRILLVEEGNFESGLLGFINCLRKEPGGNIFRAVLIQDLKAPKFSLNLPLYSEQLETDLVVNVLRPGNVWGSYRHQLLPPREPEFTNYSIICLNLYFPKLMQMNNKVTNSSNIEESGTEEILVGTKMLMLSFVKMLLAKVTISFKTNPEEGRNEIFFLLGIKGYSSVFKILESKMKSLTCFQLVYE</sequence>
<dbReference type="AlphaFoldDB" id="A0ABD2A5N2"/>
<proteinExistence type="predicted"/>
<evidence type="ECO:0000313" key="3">
    <source>
        <dbReference type="Proteomes" id="UP001607302"/>
    </source>
</evidence>
<dbReference type="InterPro" id="IPR042104">
    <property type="entry name" value="PKS_dehydratase_sf"/>
</dbReference>
<gene>
    <name evidence="2" type="ORF">V1478_013624</name>
</gene>
<evidence type="ECO:0000313" key="2">
    <source>
        <dbReference type="EMBL" id="KAL2715948.1"/>
    </source>
</evidence>
<dbReference type="Pfam" id="PF21149">
    <property type="entry name" value="FAS_pseudo-KR"/>
    <property type="match status" value="1"/>
</dbReference>
<feature type="domain" description="Fatty acid synthase pseudo-KR" evidence="1">
    <location>
        <begin position="318"/>
        <end position="417"/>
    </location>
</feature>
<dbReference type="Gene3D" id="3.40.50.720">
    <property type="entry name" value="NAD(P)-binding Rossmann-like Domain"/>
    <property type="match status" value="1"/>
</dbReference>
<comment type="caution">
    <text evidence="2">The sequence shown here is derived from an EMBL/GenBank/DDBJ whole genome shotgun (WGS) entry which is preliminary data.</text>
</comment>
<evidence type="ECO:0000259" key="1">
    <source>
        <dbReference type="Pfam" id="PF21149"/>
    </source>
</evidence>
<dbReference type="EMBL" id="JAUDFV010000154">
    <property type="protein sequence ID" value="KAL2715948.1"/>
    <property type="molecule type" value="Genomic_DNA"/>
</dbReference>
<accession>A0ABD2A5N2</accession>
<keyword evidence="3" id="KW-1185">Reference proteome</keyword>
<protein>
    <submittedName>
        <fullName evidence="2">Fatty acid synthase-like</fullName>
    </submittedName>
</protein>
<dbReference type="Gene3D" id="3.10.129.110">
    <property type="entry name" value="Polyketide synthase dehydratase"/>
    <property type="match status" value="1"/>
</dbReference>
<organism evidence="2 3">
    <name type="scientific">Vespula squamosa</name>
    <name type="common">Southern yellow jacket</name>
    <name type="synonym">Wasp</name>
    <dbReference type="NCBI Taxonomy" id="30214"/>
    <lineage>
        <taxon>Eukaryota</taxon>
        <taxon>Metazoa</taxon>
        <taxon>Ecdysozoa</taxon>
        <taxon>Arthropoda</taxon>
        <taxon>Hexapoda</taxon>
        <taxon>Insecta</taxon>
        <taxon>Pterygota</taxon>
        <taxon>Neoptera</taxon>
        <taxon>Endopterygota</taxon>
        <taxon>Hymenoptera</taxon>
        <taxon>Apocrita</taxon>
        <taxon>Aculeata</taxon>
        <taxon>Vespoidea</taxon>
        <taxon>Vespidae</taxon>
        <taxon>Vespinae</taxon>
        <taxon>Vespula</taxon>
    </lineage>
</organism>
<dbReference type="Proteomes" id="UP001607302">
    <property type="component" value="Unassembled WGS sequence"/>
</dbReference>
<reference evidence="2 3" key="1">
    <citation type="journal article" date="2024" name="Ann. Entomol. Soc. Am.">
        <title>Genomic analyses of the southern and eastern yellowjacket wasps (Hymenoptera: Vespidae) reveal evolutionary signatures of social life.</title>
        <authorList>
            <person name="Catto M.A."/>
            <person name="Caine P.B."/>
            <person name="Orr S.E."/>
            <person name="Hunt B.G."/>
            <person name="Goodisman M.A.D."/>
        </authorList>
    </citation>
    <scope>NUCLEOTIDE SEQUENCE [LARGE SCALE GENOMIC DNA]</scope>
    <source>
        <strain evidence="2">233</strain>
        <tissue evidence="2">Head and thorax</tissue>
    </source>
</reference>
<dbReference type="InterPro" id="IPR049391">
    <property type="entry name" value="FAS_pseudo-KR"/>
</dbReference>
<name>A0ABD2A5N2_VESSQ</name>